<feature type="compositionally biased region" description="Pro residues" evidence="1">
    <location>
        <begin position="88"/>
        <end position="103"/>
    </location>
</feature>
<comment type="caution">
    <text evidence="2">The sequence shown here is derived from an EMBL/GenBank/DDBJ whole genome shotgun (WGS) entry which is preliminary data.</text>
</comment>
<dbReference type="AlphaFoldDB" id="A0AAE1PFR2"/>
<dbReference type="Proteomes" id="UP001292094">
    <property type="component" value="Unassembled WGS sequence"/>
</dbReference>
<evidence type="ECO:0000313" key="2">
    <source>
        <dbReference type="EMBL" id="KAK4307845.1"/>
    </source>
</evidence>
<keyword evidence="3" id="KW-1185">Reference proteome</keyword>
<name>A0AAE1PFR2_9EUCA</name>
<feature type="region of interest" description="Disordered" evidence="1">
    <location>
        <begin position="84"/>
        <end position="112"/>
    </location>
</feature>
<gene>
    <name evidence="2" type="ORF">Pmani_020402</name>
</gene>
<sequence>MWPEEVSEPSLKTQHPLIKQNYTTYHHINNNPRSHLPSTNYNAIINPIYTIITISINTTTTTTTTTTTNSIKTTTTSILNIISQQPSAPAPQSPPARPCPPPTLVMVSPHAT</sequence>
<evidence type="ECO:0000313" key="3">
    <source>
        <dbReference type="Proteomes" id="UP001292094"/>
    </source>
</evidence>
<accession>A0AAE1PFR2</accession>
<protein>
    <submittedName>
        <fullName evidence="2">Uncharacterized protein</fullName>
    </submittedName>
</protein>
<reference evidence="2" key="1">
    <citation type="submission" date="2023-11" db="EMBL/GenBank/DDBJ databases">
        <title>Genome assemblies of two species of porcelain crab, Petrolisthes cinctipes and Petrolisthes manimaculis (Anomura: Porcellanidae).</title>
        <authorList>
            <person name="Angst P."/>
        </authorList>
    </citation>
    <scope>NUCLEOTIDE SEQUENCE</scope>
    <source>
        <strain evidence="2">PB745_02</strain>
        <tissue evidence="2">Gill</tissue>
    </source>
</reference>
<proteinExistence type="predicted"/>
<organism evidence="2 3">
    <name type="scientific">Petrolisthes manimaculis</name>
    <dbReference type="NCBI Taxonomy" id="1843537"/>
    <lineage>
        <taxon>Eukaryota</taxon>
        <taxon>Metazoa</taxon>
        <taxon>Ecdysozoa</taxon>
        <taxon>Arthropoda</taxon>
        <taxon>Crustacea</taxon>
        <taxon>Multicrustacea</taxon>
        <taxon>Malacostraca</taxon>
        <taxon>Eumalacostraca</taxon>
        <taxon>Eucarida</taxon>
        <taxon>Decapoda</taxon>
        <taxon>Pleocyemata</taxon>
        <taxon>Anomura</taxon>
        <taxon>Galatheoidea</taxon>
        <taxon>Porcellanidae</taxon>
        <taxon>Petrolisthes</taxon>
    </lineage>
</organism>
<dbReference type="EMBL" id="JAWZYT010001961">
    <property type="protein sequence ID" value="KAK4307845.1"/>
    <property type="molecule type" value="Genomic_DNA"/>
</dbReference>
<evidence type="ECO:0000256" key="1">
    <source>
        <dbReference type="SAM" id="MobiDB-lite"/>
    </source>
</evidence>